<gene>
    <name evidence="3" type="ORF">CSSPJE1EN2_LOCUS4602</name>
</gene>
<comment type="similarity">
    <text evidence="1">Belongs to the RRN3 family.</text>
</comment>
<dbReference type="PANTHER" id="PTHR12790">
    <property type="entry name" value="TRANSCRIPTION INITIATION FACTOR IA RRN3"/>
    <property type="match status" value="1"/>
</dbReference>
<feature type="region of interest" description="Disordered" evidence="2">
    <location>
        <begin position="633"/>
        <end position="661"/>
    </location>
</feature>
<feature type="region of interest" description="Disordered" evidence="2">
    <location>
        <begin position="1"/>
        <end position="31"/>
    </location>
</feature>
<proteinExistence type="inferred from homology"/>
<evidence type="ECO:0000256" key="1">
    <source>
        <dbReference type="ARBA" id="ARBA00010098"/>
    </source>
</evidence>
<feature type="compositionally biased region" description="Polar residues" evidence="2">
    <location>
        <begin position="643"/>
        <end position="653"/>
    </location>
</feature>
<reference evidence="3" key="1">
    <citation type="submission" date="2024-03" db="EMBL/GenBank/DDBJ databases">
        <authorList>
            <consortium name="ELIXIR-Norway"/>
            <consortium name="Elixir Norway"/>
        </authorList>
    </citation>
    <scope>NUCLEOTIDE SEQUENCE</scope>
</reference>
<organism evidence="3 4">
    <name type="scientific">Sphagnum jensenii</name>
    <dbReference type="NCBI Taxonomy" id="128206"/>
    <lineage>
        <taxon>Eukaryota</taxon>
        <taxon>Viridiplantae</taxon>
        <taxon>Streptophyta</taxon>
        <taxon>Embryophyta</taxon>
        <taxon>Bryophyta</taxon>
        <taxon>Sphagnophytina</taxon>
        <taxon>Sphagnopsida</taxon>
        <taxon>Sphagnales</taxon>
        <taxon>Sphagnaceae</taxon>
        <taxon>Sphagnum</taxon>
    </lineage>
</organism>
<protein>
    <recommendedName>
        <fullName evidence="5">RNA polymerase I-specific transcription initiation factor RRN3</fullName>
    </recommendedName>
</protein>
<accession>A0ABP1AGE6</accession>
<dbReference type="EMBL" id="OZ023713">
    <property type="protein sequence ID" value="CAK9861607.1"/>
    <property type="molecule type" value="Genomic_DNA"/>
</dbReference>
<dbReference type="Pfam" id="PF05327">
    <property type="entry name" value="RRN3"/>
    <property type="match status" value="1"/>
</dbReference>
<feature type="compositionally biased region" description="Basic and acidic residues" evidence="2">
    <location>
        <begin position="1"/>
        <end position="17"/>
    </location>
</feature>
<dbReference type="Proteomes" id="UP001497522">
    <property type="component" value="Chromosome 12"/>
</dbReference>
<dbReference type="PANTHER" id="PTHR12790:SF0">
    <property type="entry name" value="RNA POLYMERASE I-SPECIFIC TRANSCRIPTION INITIATION FACTOR RRN3-RELATED"/>
    <property type="match status" value="1"/>
</dbReference>
<sequence>MNTARVEEKEGNGEGRKSPVAGAIAFSEDTTNRRAGEEEVVDVSDEELIAIARSWILRALASAAANEGGGGREDNGHYTKLLSDLRNPRLNSPANASAMCIRLTALAQTVSYLDQNKHQALLMYLLGMSLWLYSEEVVEALLKFVTNLATVSGSFVPQCLDMLVRNFLPPSCGLPAFLDSFTRAGLMTDTFNMEKLRMQASQHIAKKDGVLGHLHSALHQILKLVPTAAFWMQNILVQRMPHRTSGKQWLALYFESLLRLGSSTLDGALGSQILLAVVDRLIEIDVEIRWEDILKEDDSSKVFMFHVNLEDDNHHHGDSAKEADEGTYIVSDLAGPGSEAQHGLVVPQSIHRGDVPTLDEMADKMDMLMDMTFDHLQICMKQYHGNLVFDTLIRAFQTTILDTHKCKFTQFLIFYMCSLDPAMYGSRFAVLLYKIFTSKANPPNKQMSAAAYLASYLARASYLPPFVVLDSVRSLLSWCLSYTKFVEDWRNRSTSSINPSAHGVFYSACQAVMYVLCFRLKGLMDSSQNKNMLQDLPLQELVEHHLEPLTVCLPSVVEEFVKQASLAKLVNCRAWLESKECAEAQITGSFGGEIQLDMFFPFDPYLLRQSNRFIHPIYIQWPMVEVPEIHDDCPEGEEDNKFQKSTFSENPSSPCEEGSLFSPQHLLHSPSTSVGSLDQGFIEESYQEDNKHWDMKERPPSFAKALFEPGNFNTNASVYKDHEFLDHMSFTPPRELPRMPARLPTSTLPLSFHVDWLCTQSVKCELVDTLKSIREESVYHGVQDQVQKYAGLFRV</sequence>
<evidence type="ECO:0000313" key="3">
    <source>
        <dbReference type="EMBL" id="CAK9861607.1"/>
    </source>
</evidence>
<evidence type="ECO:0008006" key="5">
    <source>
        <dbReference type="Google" id="ProtNLM"/>
    </source>
</evidence>
<keyword evidence="4" id="KW-1185">Reference proteome</keyword>
<evidence type="ECO:0000256" key="2">
    <source>
        <dbReference type="SAM" id="MobiDB-lite"/>
    </source>
</evidence>
<dbReference type="InterPro" id="IPR007991">
    <property type="entry name" value="RNA_pol_I_trans_ini_fac_RRN3"/>
</dbReference>
<evidence type="ECO:0000313" key="4">
    <source>
        <dbReference type="Proteomes" id="UP001497522"/>
    </source>
</evidence>
<name>A0ABP1AGE6_9BRYO</name>